<evidence type="ECO:0000256" key="9">
    <source>
        <dbReference type="SAM" id="SignalP"/>
    </source>
</evidence>
<keyword evidence="3" id="KW-1003">Cell membrane</keyword>
<dbReference type="HOGENOM" id="CLU_012552_0_0_7"/>
<protein>
    <recommendedName>
        <fullName evidence="14">Small-conductance mechanosensitive channel</fullName>
    </recommendedName>
</protein>
<dbReference type="STRING" id="563192.HMPREF0179_03230"/>
<dbReference type="Pfam" id="PF00924">
    <property type="entry name" value="MS_channel_2nd"/>
    <property type="match status" value="1"/>
</dbReference>
<dbReference type="InterPro" id="IPR010920">
    <property type="entry name" value="LSM_dom_sf"/>
</dbReference>
<comment type="subcellular location">
    <subcellularLocation>
        <location evidence="1">Cell membrane</location>
        <topology evidence="1">Multi-pass membrane protein</topology>
    </subcellularLocation>
</comment>
<dbReference type="InterPro" id="IPR006685">
    <property type="entry name" value="MscS_channel_2nd"/>
</dbReference>
<keyword evidence="9" id="KW-0732">Signal</keyword>
<reference evidence="12 13" key="2">
    <citation type="submission" date="2013-04" db="EMBL/GenBank/DDBJ databases">
        <title>The Genome Sequence of Bilophila wadsworthia 3_1_6.</title>
        <authorList>
            <consortium name="The Broad Institute Genomics Platform"/>
            <person name="Earl A."/>
            <person name="Ward D."/>
            <person name="Feldgarden M."/>
            <person name="Gevers D."/>
            <person name="Sibley C."/>
            <person name="Strauss J."/>
            <person name="Allen-Vercoe E."/>
            <person name="Walker B."/>
            <person name="Young S."/>
            <person name="Zeng Q."/>
            <person name="Gargeya S."/>
            <person name="Fitzgerald M."/>
            <person name="Haas B."/>
            <person name="Abouelleil A."/>
            <person name="Allen A.W."/>
            <person name="Alvarado L."/>
            <person name="Arachchi H.M."/>
            <person name="Berlin A.M."/>
            <person name="Chapman S.B."/>
            <person name="Gainer-Dewar J."/>
            <person name="Goldberg J."/>
            <person name="Griggs A."/>
            <person name="Gujja S."/>
            <person name="Hansen M."/>
            <person name="Howarth C."/>
            <person name="Imamovic A."/>
            <person name="Ireland A."/>
            <person name="Larimer J."/>
            <person name="McCowan C."/>
            <person name="Murphy C."/>
            <person name="Pearson M."/>
            <person name="Poon T.W."/>
            <person name="Priest M."/>
            <person name="Roberts A."/>
            <person name="Saif S."/>
            <person name="Shea T."/>
            <person name="Sisk P."/>
            <person name="Sykes S."/>
            <person name="Wortman J."/>
            <person name="Nusbaum C."/>
            <person name="Birren B."/>
        </authorList>
    </citation>
    <scope>NUCLEOTIDE SEQUENCE [LARGE SCALE GENOMIC DNA]</scope>
    <source>
        <strain evidence="12 13">3_1_6</strain>
    </source>
</reference>
<feature type="compositionally biased region" description="Basic and acidic residues" evidence="7">
    <location>
        <begin position="37"/>
        <end position="124"/>
    </location>
</feature>
<evidence type="ECO:0000256" key="4">
    <source>
        <dbReference type="ARBA" id="ARBA00022692"/>
    </source>
</evidence>
<dbReference type="GO" id="GO:0008381">
    <property type="term" value="F:mechanosensitive monoatomic ion channel activity"/>
    <property type="evidence" value="ECO:0007669"/>
    <property type="project" value="UniProtKB-ARBA"/>
</dbReference>
<dbReference type="GO" id="GO:0005886">
    <property type="term" value="C:plasma membrane"/>
    <property type="evidence" value="ECO:0007669"/>
    <property type="project" value="UniProtKB-SubCell"/>
</dbReference>
<dbReference type="AlphaFoldDB" id="E5YAK9"/>
<keyword evidence="4 8" id="KW-0812">Transmembrane</keyword>
<evidence type="ECO:0000256" key="1">
    <source>
        <dbReference type="ARBA" id="ARBA00004651"/>
    </source>
</evidence>
<evidence type="ECO:0008006" key="14">
    <source>
        <dbReference type="Google" id="ProtNLM"/>
    </source>
</evidence>
<evidence type="ECO:0000259" key="10">
    <source>
        <dbReference type="Pfam" id="PF00924"/>
    </source>
</evidence>
<feature type="domain" description="Mechanosensitive ion channel MscS" evidence="10">
    <location>
        <begin position="724"/>
        <end position="791"/>
    </location>
</feature>
<keyword evidence="5 8" id="KW-1133">Transmembrane helix</keyword>
<dbReference type="Pfam" id="PF21082">
    <property type="entry name" value="MS_channel_3rd"/>
    <property type="match status" value="1"/>
</dbReference>
<dbReference type="SUPFAM" id="SSF82689">
    <property type="entry name" value="Mechanosensitive channel protein MscS (YggB), C-terminal domain"/>
    <property type="match status" value="1"/>
</dbReference>
<evidence type="ECO:0000256" key="6">
    <source>
        <dbReference type="ARBA" id="ARBA00023136"/>
    </source>
</evidence>
<gene>
    <name evidence="12" type="ORF">HMPREF0179_03230</name>
</gene>
<dbReference type="OrthoDB" id="9799209at2"/>
<dbReference type="SUPFAM" id="SSF82861">
    <property type="entry name" value="Mechanosensitive channel protein MscS (YggB), transmembrane region"/>
    <property type="match status" value="1"/>
</dbReference>
<sequence length="901" mass="99261">MSLQRFFTRSTFGRFALFMMAGLLCASLSARPLLAAPDKDAAASDQKTSAKEEKAKTDKTADASSEKAADRDALTDKEKAKLEAEEKAKQEAEEKARLEAEAKAKAEADAKAKQEAEERARQDAEAATAKLQAEAEAAQQKSESTASDDAVWEEAFKQNQDELNAMEIEIDGLAGGLKAIINPLRKSLPGMEEAAQRLFSLAGTHKLDPIMLESIDQRGVLQASGLRQQMQPVLTAQNVVKDKIAALEQMKRSLPPLPEKGSKEKLNPDQQQTWKNISRIENKLIKMDQRLTLELSSATDLLGKIESMHTGVTGYLPDLWQTYYFSVPSRFFDPVAWEGITERWEKTLQNMNLRMSIEFPRNPSAWKGVGLRFLNVLLLGCVVIFFVNRRMVRAEKKGTMPTAARSGILRSLLWQFTGLALVGASFGSQGELFRGLLVLGSILVIGGEMTLAWGMRCFILDKKMGLTPLWPMYLASSLGILISYPNLPGGILSLSWIAVGLVSLYILKELHARELPGIENNLLHVHRLTVWLSMAVAAIGWPRMAILVLILVDCLAINTQFIIGLLQILNRSSDVQDSEQHAQRSVLAGLVAAFIAPIVLLLILCGMVLWVIAMPGGALLLWHYLGTGVQVGSASFNMVHLILIVSVFYITRAAITASRSFLNRVASQSYKIDKTLIPPMQTGITYGLWTLFALFTLKALGFGLENLAVIAGGLSVGIGFGMQTIVNNFLSGLILIFSRTLHEGDVIDVGNLQGVVRKISVRATTVETFDNAIIFVPNSEFVSNRLINWTRNGRIVRREVAIGVAYGTDPKLVERLLVEVAQSVPQIVRRPQPFVLFMDFADSTLNFVLRYWSDIGTATDAASAIRHRIVEVFAEHQVEIAFPQLDVHVIPQTPSLTRAEG</sequence>
<evidence type="ECO:0000313" key="12">
    <source>
        <dbReference type="EMBL" id="EFV43021.1"/>
    </source>
</evidence>
<dbReference type="InterPro" id="IPR049278">
    <property type="entry name" value="MS_channel_C"/>
</dbReference>
<dbReference type="Gene3D" id="2.30.30.60">
    <property type="match status" value="1"/>
</dbReference>
<dbReference type="SUPFAM" id="SSF50182">
    <property type="entry name" value="Sm-like ribonucleoproteins"/>
    <property type="match status" value="1"/>
</dbReference>
<dbReference type="Gene3D" id="3.30.70.100">
    <property type="match status" value="1"/>
</dbReference>
<feature type="transmembrane region" description="Helical" evidence="8">
    <location>
        <begin position="587"/>
        <end position="613"/>
    </location>
</feature>
<feature type="transmembrane region" description="Helical" evidence="8">
    <location>
        <begin position="369"/>
        <end position="387"/>
    </location>
</feature>
<dbReference type="Gene3D" id="1.10.287.1260">
    <property type="match status" value="1"/>
</dbReference>
<dbReference type="InterPro" id="IPR052702">
    <property type="entry name" value="MscS-like_channel"/>
</dbReference>
<keyword evidence="13" id="KW-1185">Reference proteome</keyword>
<feature type="transmembrane region" description="Helical" evidence="8">
    <location>
        <begin position="408"/>
        <end position="426"/>
    </location>
</feature>
<dbReference type="eggNOG" id="COG3264">
    <property type="taxonomic scope" value="Bacteria"/>
</dbReference>
<dbReference type="RefSeq" id="WP_005029813.1">
    <property type="nucleotide sequence ID" value="NZ_KE150238.1"/>
</dbReference>
<dbReference type="PANTHER" id="PTHR30347:SF1">
    <property type="entry name" value="MECHANOSENSITIVE CHANNEL MSCK"/>
    <property type="match status" value="1"/>
</dbReference>
<evidence type="ECO:0000256" key="5">
    <source>
        <dbReference type="ARBA" id="ARBA00022989"/>
    </source>
</evidence>
<evidence type="ECO:0000259" key="11">
    <source>
        <dbReference type="Pfam" id="PF21082"/>
    </source>
</evidence>
<feature type="transmembrane region" description="Helical" evidence="8">
    <location>
        <begin position="490"/>
        <end position="510"/>
    </location>
</feature>
<evidence type="ECO:0000313" key="13">
    <source>
        <dbReference type="Proteomes" id="UP000006034"/>
    </source>
</evidence>
<feature type="transmembrane region" description="Helical" evidence="8">
    <location>
        <begin position="707"/>
        <end position="730"/>
    </location>
</feature>
<keyword evidence="6 8" id="KW-0472">Membrane</keyword>
<dbReference type="GeneID" id="78084316"/>
<dbReference type="InterPro" id="IPR011066">
    <property type="entry name" value="MscS_channel_C_sf"/>
</dbReference>
<comment type="similarity">
    <text evidence="2">Belongs to the MscS (TC 1.A.23) family.</text>
</comment>
<dbReference type="InterPro" id="IPR011014">
    <property type="entry name" value="MscS_channel_TM-2"/>
</dbReference>
<evidence type="ECO:0000256" key="7">
    <source>
        <dbReference type="SAM" id="MobiDB-lite"/>
    </source>
</evidence>
<proteinExistence type="inferred from homology"/>
<accession>E5YAK9</accession>
<feature type="region of interest" description="Disordered" evidence="7">
    <location>
        <begin position="37"/>
        <end position="128"/>
    </location>
</feature>
<comment type="caution">
    <text evidence="12">The sequence shown here is derived from an EMBL/GenBank/DDBJ whole genome shotgun (WGS) entry which is preliminary data.</text>
</comment>
<organism evidence="12 13">
    <name type="scientific">Bilophila wadsworthia (strain 3_1_6)</name>
    <dbReference type="NCBI Taxonomy" id="563192"/>
    <lineage>
        <taxon>Bacteria</taxon>
        <taxon>Pseudomonadati</taxon>
        <taxon>Thermodesulfobacteriota</taxon>
        <taxon>Desulfovibrionia</taxon>
        <taxon>Desulfovibrionales</taxon>
        <taxon>Desulfovibrionaceae</taxon>
        <taxon>Bilophila</taxon>
    </lineage>
</organism>
<dbReference type="PANTHER" id="PTHR30347">
    <property type="entry name" value="POTASSIUM CHANNEL RELATED"/>
    <property type="match status" value="1"/>
</dbReference>
<feature type="signal peptide" evidence="9">
    <location>
        <begin position="1"/>
        <end position="35"/>
    </location>
</feature>
<feature type="chain" id="PRO_5003203345" description="Small-conductance mechanosensitive channel" evidence="9">
    <location>
        <begin position="36"/>
        <end position="901"/>
    </location>
</feature>
<evidence type="ECO:0000256" key="3">
    <source>
        <dbReference type="ARBA" id="ARBA00022475"/>
    </source>
</evidence>
<reference evidence="12 13" key="1">
    <citation type="submission" date="2010-10" db="EMBL/GenBank/DDBJ databases">
        <authorList>
            <consortium name="The Broad Institute Genome Sequencing Platform"/>
            <person name="Ward D."/>
            <person name="Earl A."/>
            <person name="Feldgarden M."/>
            <person name="Young S.K."/>
            <person name="Gargeya S."/>
            <person name="Zeng Q."/>
            <person name="Alvarado L."/>
            <person name="Berlin A."/>
            <person name="Bochicchio J."/>
            <person name="Chapman S.B."/>
            <person name="Chen Z."/>
            <person name="Freedman E."/>
            <person name="Gellesch M."/>
            <person name="Goldberg J."/>
            <person name="Griggs A."/>
            <person name="Gujja S."/>
            <person name="Heilman E."/>
            <person name="Heiman D."/>
            <person name="Howarth C."/>
            <person name="Mehta T."/>
            <person name="Neiman D."/>
            <person name="Pearson M."/>
            <person name="Roberts A."/>
            <person name="Saif S."/>
            <person name="Shea T."/>
            <person name="Shenoy N."/>
            <person name="Sisk P."/>
            <person name="Stolte C."/>
            <person name="Sykes S."/>
            <person name="White J."/>
            <person name="Yandava C."/>
            <person name="Allen-Vercoe E."/>
            <person name="Sibley C."/>
            <person name="Ambrose C.E."/>
            <person name="Strauss J."/>
            <person name="Daigneault M."/>
            <person name="Haas B."/>
            <person name="Nusbaum C."/>
            <person name="Birren B."/>
        </authorList>
    </citation>
    <scope>NUCLEOTIDE SEQUENCE [LARGE SCALE GENOMIC DNA]</scope>
    <source>
        <strain evidence="12 13">3_1_6</strain>
    </source>
</reference>
<feature type="transmembrane region" description="Helical" evidence="8">
    <location>
        <begin position="432"/>
        <end position="453"/>
    </location>
</feature>
<name>E5YAK9_BILW3</name>
<dbReference type="Proteomes" id="UP000006034">
    <property type="component" value="Unassembled WGS sequence"/>
</dbReference>
<feature type="domain" description="Mechanosensitive ion channel MscS C-terminal" evidence="11">
    <location>
        <begin position="800"/>
        <end position="880"/>
    </location>
</feature>
<dbReference type="EMBL" id="ADCP02000001">
    <property type="protein sequence ID" value="EFV43021.1"/>
    <property type="molecule type" value="Genomic_DNA"/>
</dbReference>
<feature type="transmembrane region" description="Helical" evidence="8">
    <location>
        <begin position="676"/>
        <end position="695"/>
    </location>
</feature>
<feature type="transmembrane region" description="Helical" evidence="8">
    <location>
        <begin position="633"/>
        <end position="655"/>
    </location>
</feature>
<evidence type="ECO:0000256" key="2">
    <source>
        <dbReference type="ARBA" id="ARBA00008017"/>
    </source>
</evidence>
<dbReference type="InterPro" id="IPR023408">
    <property type="entry name" value="MscS_beta-dom_sf"/>
</dbReference>
<evidence type="ECO:0000256" key="8">
    <source>
        <dbReference type="SAM" id="Phobius"/>
    </source>
</evidence>